<feature type="compositionally biased region" description="Polar residues" evidence="1">
    <location>
        <begin position="46"/>
        <end position="64"/>
    </location>
</feature>
<organism evidence="3 4">
    <name type="scientific">Roseiconus nitratireducens</name>
    <dbReference type="NCBI Taxonomy" id="2605748"/>
    <lineage>
        <taxon>Bacteria</taxon>
        <taxon>Pseudomonadati</taxon>
        <taxon>Planctomycetota</taxon>
        <taxon>Planctomycetia</taxon>
        <taxon>Pirellulales</taxon>
        <taxon>Pirellulaceae</taxon>
        <taxon>Roseiconus</taxon>
    </lineage>
</organism>
<name>A0A5M6DD05_9BACT</name>
<keyword evidence="4" id="KW-1185">Reference proteome</keyword>
<protein>
    <submittedName>
        <fullName evidence="3">PRC-barrel domain containing protein</fullName>
    </submittedName>
</protein>
<reference evidence="3 4" key="1">
    <citation type="submission" date="2019-08" db="EMBL/GenBank/DDBJ databases">
        <authorList>
            <person name="Dhanesh K."/>
            <person name="Kumar G."/>
            <person name="Sasikala C."/>
            <person name="Venkata Ramana C."/>
        </authorList>
    </citation>
    <scope>NUCLEOTIDE SEQUENCE [LARGE SCALE GENOMIC DNA]</scope>
    <source>
        <strain evidence="3 4">JC645</strain>
    </source>
</reference>
<evidence type="ECO:0000256" key="1">
    <source>
        <dbReference type="SAM" id="MobiDB-lite"/>
    </source>
</evidence>
<dbReference type="InterPro" id="IPR027275">
    <property type="entry name" value="PRC-brl_dom"/>
</dbReference>
<proteinExistence type="predicted"/>
<feature type="domain" description="PRC-barrel" evidence="2">
    <location>
        <begin position="212"/>
        <end position="280"/>
    </location>
</feature>
<dbReference type="EMBL" id="VWOX01000003">
    <property type="protein sequence ID" value="KAA5545457.1"/>
    <property type="molecule type" value="Genomic_DNA"/>
</dbReference>
<dbReference type="SUPFAM" id="SSF50346">
    <property type="entry name" value="PRC-barrel domain"/>
    <property type="match status" value="2"/>
</dbReference>
<accession>A0A5M6DD05</accession>
<dbReference type="AlphaFoldDB" id="A0A5M6DD05"/>
<evidence type="ECO:0000313" key="3">
    <source>
        <dbReference type="EMBL" id="KAA5545457.1"/>
    </source>
</evidence>
<evidence type="ECO:0000313" key="4">
    <source>
        <dbReference type="Proteomes" id="UP000324479"/>
    </source>
</evidence>
<evidence type="ECO:0000259" key="2">
    <source>
        <dbReference type="Pfam" id="PF05239"/>
    </source>
</evidence>
<dbReference type="Gene3D" id="2.30.30.240">
    <property type="entry name" value="PRC-barrel domain"/>
    <property type="match status" value="1"/>
</dbReference>
<comment type="caution">
    <text evidence="3">The sequence shown here is derived from an EMBL/GenBank/DDBJ whole genome shotgun (WGS) entry which is preliminary data.</text>
</comment>
<dbReference type="InterPro" id="IPR011033">
    <property type="entry name" value="PRC_barrel-like_sf"/>
</dbReference>
<dbReference type="Pfam" id="PF05239">
    <property type="entry name" value="PRC"/>
    <property type="match status" value="1"/>
</dbReference>
<sequence>MNGNRSQRLLGRWCEGRVTVLVLSCLVAAPLAVCSWVTVARADESGQQAQRDQAPSAESKSSAEGNRGPSAVGHHHETLVRATEVIGTDLAEVDDSLGSVADLVLDLQTSQAALALCAYRDPPQDAEAMLALPITAWAFDRANAIKKPWLTDEMIRQSSPVTPPFDRFDRRLAGEQYQQFDQPPYWLAFVDRQQAKDPNFEFDTRDFKLVLFSSLKDTAVVSSENDVVGTISDLAIDPISSQIAYAVMDTAKDRAKRFAIPLGAFVATDDQRFKIELGRDEILKRPTFRESNLPKVVDRGWIEYVAVRYGREGVQNRPHQPR</sequence>
<gene>
    <name evidence="3" type="ORF">FYK55_07355</name>
</gene>
<dbReference type="Proteomes" id="UP000324479">
    <property type="component" value="Unassembled WGS sequence"/>
</dbReference>
<dbReference type="RefSeq" id="WP_150075726.1">
    <property type="nucleotide sequence ID" value="NZ_VWOX01000003.1"/>
</dbReference>
<feature type="region of interest" description="Disordered" evidence="1">
    <location>
        <begin position="46"/>
        <end position="77"/>
    </location>
</feature>